<dbReference type="EMBL" id="KZ454990">
    <property type="protein sequence ID" value="PKI83852.1"/>
    <property type="molecule type" value="Genomic_DNA"/>
</dbReference>
<comment type="subunit">
    <text evidence="1">Component of the NDC80 complex.</text>
</comment>
<keyword evidence="4" id="KW-1185">Reference proteome</keyword>
<dbReference type="Pfam" id="PF08286">
    <property type="entry name" value="Spc24"/>
    <property type="match status" value="1"/>
</dbReference>
<dbReference type="OrthoDB" id="3344830at2759"/>
<protein>
    <recommendedName>
        <fullName evidence="1">Kinetochore protein Spc24</fullName>
    </recommendedName>
</protein>
<sequence>MAGMARKESAGSIPEASLPEMIDELNSVLVPDEEIARVHDYAEKKRLAQEQLEASVSELRNSSTRVSADWRSLDEHTDIMKGMENEKFDLAKKINEQEAALSMLESEIEEMRCEGDAVEAWDIEEELFRGMGFIPYQDTADPEAPITSLLVRSAKRNAAVSIDIDPASLRDNDMTPFTLAEKLWAAAE</sequence>
<dbReference type="GO" id="GO:0000776">
    <property type="term" value="C:kinetochore"/>
    <property type="evidence" value="ECO:0007669"/>
    <property type="project" value="UniProtKB-KW"/>
</dbReference>
<organism evidence="3 4">
    <name type="scientific">Malassezia vespertilionis</name>
    <dbReference type="NCBI Taxonomy" id="2020962"/>
    <lineage>
        <taxon>Eukaryota</taxon>
        <taxon>Fungi</taxon>
        <taxon>Dikarya</taxon>
        <taxon>Basidiomycota</taxon>
        <taxon>Ustilaginomycotina</taxon>
        <taxon>Malasseziomycetes</taxon>
        <taxon>Malasseziales</taxon>
        <taxon>Malasseziaceae</taxon>
        <taxon>Malassezia</taxon>
    </lineage>
</organism>
<evidence type="ECO:0000256" key="2">
    <source>
        <dbReference type="SAM" id="Coils"/>
    </source>
</evidence>
<dbReference type="InterPro" id="IPR013252">
    <property type="entry name" value="Ndc80_Spc24"/>
</dbReference>
<dbReference type="GO" id="GO:0005634">
    <property type="term" value="C:nucleus"/>
    <property type="evidence" value="ECO:0007669"/>
    <property type="project" value="UniProtKB-SubCell"/>
</dbReference>
<dbReference type="STRING" id="2020962.A0A2N1JBF6"/>
<evidence type="ECO:0000256" key="1">
    <source>
        <dbReference type="RuleBase" id="RU368011"/>
    </source>
</evidence>
<comment type="subcellular location">
    <subcellularLocation>
        <location evidence="1">Nucleus</location>
    </subcellularLocation>
    <subcellularLocation>
        <location evidence="1">Chromosome</location>
        <location evidence="1">Centromere</location>
        <location evidence="1">Kinetochore</location>
    </subcellularLocation>
</comment>
<dbReference type="Proteomes" id="UP000232875">
    <property type="component" value="Unassembled WGS sequence"/>
</dbReference>
<dbReference type="AlphaFoldDB" id="A0A2N1JBF6"/>
<evidence type="ECO:0000313" key="4">
    <source>
        <dbReference type="Proteomes" id="UP000232875"/>
    </source>
</evidence>
<accession>A0A2N1JBF6</accession>
<name>A0A2N1JBF6_9BASI</name>
<comment type="similarity">
    <text evidence="1">Belongs to the SPC24 family.</text>
</comment>
<keyword evidence="1" id="KW-0137">Centromere</keyword>
<reference evidence="3 4" key="1">
    <citation type="submission" date="2017-10" db="EMBL/GenBank/DDBJ databases">
        <title>A novel species of cold-tolerant Malassezia isolated from bats.</title>
        <authorList>
            <person name="Lorch J.M."/>
            <person name="Palmer J.M."/>
            <person name="Vanderwolf K.J."/>
            <person name="Schmidt K.Z."/>
            <person name="Verant M.L."/>
            <person name="Weller T.J."/>
            <person name="Blehert D.S."/>
        </authorList>
    </citation>
    <scope>NUCLEOTIDE SEQUENCE [LARGE SCALE GENOMIC DNA]</scope>
    <source>
        <strain evidence="3 4">NWHC:44797-103</strain>
    </source>
</reference>
<evidence type="ECO:0000313" key="3">
    <source>
        <dbReference type="EMBL" id="PKI83852.1"/>
    </source>
</evidence>
<gene>
    <name evidence="3" type="ORF">MVES_002086</name>
</gene>
<proteinExistence type="inferred from homology"/>
<keyword evidence="1" id="KW-0132">Cell division</keyword>
<keyword evidence="1" id="KW-0131">Cell cycle</keyword>
<dbReference type="GO" id="GO:0051301">
    <property type="term" value="P:cell division"/>
    <property type="evidence" value="ECO:0007669"/>
    <property type="project" value="UniProtKB-UniRule"/>
</dbReference>
<keyword evidence="2" id="KW-0175">Coiled coil</keyword>
<keyword evidence="1" id="KW-0995">Kinetochore</keyword>
<comment type="function">
    <text evidence="1">Acts as a component of the essential kinetochore-associated NDC80 complex, which is required for chromosome segregation and spindle checkpoint activity.</text>
</comment>
<keyword evidence="1" id="KW-0539">Nucleus</keyword>
<feature type="coiled-coil region" evidence="2">
    <location>
        <begin position="42"/>
        <end position="114"/>
    </location>
</feature>
<keyword evidence="1" id="KW-0158">Chromosome</keyword>
<keyword evidence="1" id="KW-0498">Mitosis</keyword>